<dbReference type="GO" id="GO:0004392">
    <property type="term" value="F:heme oxygenase (decyclizing) activity"/>
    <property type="evidence" value="ECO:0007669"/>
    <property type="project" value="InterPro"/>
</dbReference>
<gene>
    <name evidence="1" type="ORF">SAMN04487995_2025</name>
</gene>
<keyword evidence="2" id="KW-1185">Reference proteome</keyword>
<dbReference type="EMBL" id="FNXY01000003">
    <property type="protein sequence ID" value="SEI75229.1"/>
    <property type="molecule type" value="Genomic_DNA"/>
</dbReference>
<evidence type="ECO:0000313" key="2">
    <source>
        <dbReference type="Proteomes" id="UP000199532"/>
    </source>
</evidence>
<dbReference type="Proteomes" id="UP000199532">
    <property type="component" value="Unassembled WGS sequence"/>
</dbReference>
<dbReference type="GO" id="GO:0006788">
    <property type="term" value="P:heme oxidation"/>
    <property type="evidence" value="ECO:0007669"/>
    <property type="project" value="InterPro"/>
</dbReference>
<dbReference type="InterPro" id="IPR016084">
    <property type="entry name" value="Haem_Oase-like_multi-hlx"/>
</dbReference>
<dbReference type="Gene3D" id="1.20.910.10">
    <property type="entry name" value="Heme oxygenase-like"/>
    <property type="match status" value="1"/>
</dbReference>
<dbReference type="OrthoDB" id="114943at2"/>
<reference evidence="1 2" key="1">
    <citation type="submission" date="2016-10" db="EMBL/GenBank/DDBJ databases">
        <authorList>
            <person name="de Groot N.N."/>
        </authorList>
    </citation>
    <scope>NUCLEOTIDE SEQUENCE [LARGE SCALE GENOMIC DNA]</scope>
    <source>
        <strain evidence="1 2">DSM 19938</strain>
    </source>
</reference>
<protein>
    <submittedName>
        <fullName evidence="1">Heme oxygenase</fullName>
    </submittedName>
</protein>
<dbReference type="SUPFAM" id="SSF48613">
    <property type="entry name" value="Heme oxygenase-like"/>
    <property type="match status" value="1"/>
</dbReference>
<evidence type="ECO:0000313" key="1">
    <source>
        <dbReference type="EMBL" id="SEI75229.1"/>
    </source>
</evidence>
<dbReference type="AlphaFoldDB" id="A0A1H6T523"/>
<dbReference type="Pfam" id="PF01126">
    <property type="entry name" value="Heme_oxygenase"/>
    <property type="match status" value="1"/>
</dbReference>
<dbReference type="STRING" id="408657.SAMN04487995_2025"/>
<dbReference type="RefSeq" id="WP_090335482.1">
    <property type="nucleotide sequence ID" value="NZ_FNXY01000003.1"/>
</dbReference>
<dbReference type="CDD" id="cd19166">
    <property type="entry name" value="HemeO-bac"/>
    <property type="match status" value="1"/>
</dbReference>
<sequence>MEEIVVSKEKQDLFLKNLRKKTDESHKRLEENRYSKAILDPSVTLADYQTYIAKLYGVTRACERDIFPEIASVLPDLEERYKSGLIVKDLANTGFSRIAIDNIPVFQFTTTGIAKALGVMYVLEGSTLGGKFLYQQINHTLGLNSETGAAYFWGYGQKTGMLWKRFISSLAEFAVEENCEQEIIKSAVHTFTTIDKWLNEAEIIF</sequence>
<name>A0A1H6T523_9BACT</name>
<organism evidence="1 2">
    <name type="scientific">Dyadobacter koreensis</name>
    <dbReference type="NCBI Taxonomy" id="408657"/>
    <lineage>
        <taxon>Bacteria</taxon>
        <taxon>Pseudomonadati</taxon>
        <taxon>Bacteroidota</taxon>
        <taxon>Cytophagia</taxon>
        <taxon>Cytophagales</taxon>
        <taxon>Spirosomataceae</taxon>
        <taxon>Dyadobacter</taxon>
    </lineage>
</organism>
<proteinExistence type="predicted"/>
<dbReference type="InterPro" id="IPR016053">
    <property type="entry name" value="Haem_Oase-like"/>
</dbReference>
<accession>A0A1H6T523</accession>